<evidence type="ECO:0000313" key="3">
    <source>
        <dbReference type="EMBL" id="CAH9113819.1"/>
    </source>
</evidence>
<dbReference type="InterPro" id="IPR012337">
    <property type="entry name" value="RNaseH-like_sf"/>
</dbReference>
<gene>
    <name evidence="3" type="ORF">CEURO_LOCUS20173</name>
</gene>
<organism evidence="3 4">
    <name type="scientific">Cuscuta europaea</name>
    <name type="common">European dodder</name>
    <dbReference type="NCBI Taxonomy" id="41803"/>
    <lineage>
        <taxon>Eukaryota</taxon>
        <taxon>Viridiplantae</taxon>
        <taxon>Streptophyta</taxon>
        <taxon>Embryophyta</taxon>
        <taxon>Tracheophyta</taxon>
        <taxon>Spermatophyta</taxon>
        <taxon>Magnoliopsida</taxon>
        <taxon>eudicotyledons</taxon>
        <taxon>Gunneridae</taxon>
        <taxon>Pentapetalae</taxon>
        <taxon>asterids</taxon>
        <taxon>lamiids</taxon>
        <taxon>Solanales</taxon>
        <taxon>Convolvulaceae</taxon>
        <taxon>Cuscuteae</taxon>
        <taxon>Cuscuta</taxon>
        <taxon>Cuscuta subgen. Cuscuta</taxon>
    </lineage>
</organism>
<evidence type="ECO:0000259" key="2">
    <source>
        <dbReference type="Pfam" id="PF13456"/>
    </source>
</evidence>
<dbReference type="GO" id="GO:0004523">
    <property type="term" value="F:RNA-DNA hybrid ribonuclease activity"/>
    <property type="evidence" value="ECO:0007669"/>
    <property type="project" value="InterPro"/>
</dbReference>
<dbReference type="Pfam" id="PF13456">
    <property type="entry name" value="RVT_3"/>
    <property type="match status" value="1"/>
</dbReference>
<dbReference type="EMBL" id="CAMAPE010000061">
    <property type="protein sequence ID" value="CAH9113819.1"/>
    <property type="molecule type" value="Genomic_DNA"/>
</dbReference>
<proteinExistence type="predicted"/>
<dbReference type="GO" id="GO:0003676">
    <property type="term" value="F:nucleic acid binding"/>
    <property type="evidence" value="ECO:0007669"/>
    <property type="project" value="InterPro"/>
</dbReference>
<evidence type="ECO:0000313" key="4">
    <source>
        <dbReference type="Proteomes" id="UP001152484"/>
    </source>
</evidence>
<name>A0A9P0ZVK2_CUSEU</name>
<keyword evidence="4" id="KW-1185">Reference proteome</keyword>
<dbReference type="Proteomes" id="UP001152484">
    <property type="component" value="Unassembled WGS sequence"/>
</dbReference>
<dbReference type="OrthoDB" id="1305444at2759"/>
<reference evidence="3" key="1">
    <citation type="submission" date="2022-07" db="EMBL/GenBank/DDBJ databases">
        <authorList>
            <person name="Macas J."/>
            <person name="Novak P."/>
            <person name="Neumann P."/>
        </authorList>
    </citation>
    <scope>NUCLEOTIDE SEQUENCE</scope>
</reference>
<dbReference type="InterPro" id="IPR036397">
    <property type="entry name" value="RNaseH_sf"/>
</dbReference>
<protein>
    <recommendedName>
        <fullName evidence="2">RNase H type-1 domain-containing protein</fullName>
    </recommendedName>
</protein>
<dbReference type="Gene3D" id="3.30.420.10">
    <property type="entry name" value="Ribonuclease H-like superfamily/Ribonuclease H"/>
    <property type="match status" value="1"/>
</dbReference>
<dbReference type="AlphaFoldDB" id="A0A9P0ZVK2"/>
<comment type="caution">
    <text evidence="3">The sequence shown here is derived from an EMBL/GenBank/DDBJ whole genome shotgun (WGS) entry which is preliminary data.</text>
</comment>
<dbReference type="InterPro" id="IPR002156">
    <property type="entry name" value="RNaseH_domain"/>
</dbReference>
<dbReference type="SUPFAM" id="SSF53098">
    <property type="entry name" value="Ribonuclease H-like"/>
    <property type="match status" value="1"/>
</dbReference>
<accession>A0A9P0ZVK2</accession>
<dbReference type="CDD" id="cd06222">
    <property type="entry name" value="RNase_H_like"/>
    <property type="match status" value="1"/>
</dbReference>
<feature type="region of interest" description="Disordered" evidence="1">
    <location>
        <begin position="23"/>
        <end position="44"/>
    </location>
</feature>
<evidence type="ECO:0000256" key="1">
    <source>
        <dbReference type="SAM" id="MobiDB-lite"/>
    </source>
</evidence>
<feature type="domain" description="RNase H type-1" evidence="2">
    <location>
        <begin position="42"/>
        <end position="108"/>
    </location>
</feature>
<dbReference type="InterPro" id="IPR044730">
    <property type="entry name" value="RNase_H-like_dom_plant"/>
</dbReference>
<sequence>MVVAGLHPNLRVVTAGRAGVARSGATAANSGPPAGGYSPQGAPGGAILRNEEGQMVLTASFPIQASSPPEAELRSLIHATKWATTEGFHDFQVEVDSTEVLKYIRTATDIIPRRCCSSIFFFLAEFPEQILTGFL</sequence>